<dbReference type="AlphaFoldDB" id="A0A438JWN2"/>
<organism evidence="1 2">
    <name type="scientific">Vitis vinifera</name>
    <name type="common">Grape</name>
    <dbReference type="NCBI Taxonomy" id="29760"/>
    <lineage>
        <taxon>Eukaryota</taxon>
        <taxon>Viridiplantae</taxon>
        <taxon>Streptophyta</taxon>
        <taxon>Embryophyta</taxon>
        <taxon>Tracheophyta</taxon>
        <taxon>Spermatophyta</taxon>
        <taxon>Magnoliopsida</taxon>
        <taxon>eudicotyledons</taxon>
        <taxon>Gunneridae</taxon>
        <taxon>Pentapetalae</taxon>
        <taxon>rosids</taxon>
        <taxon>Vitales</taxon>
        <taxon>Vitaceae</taxon>
        <taxon>Viteae</taxon>
        <taxon>Vitis</taxon>
    </lineage>
</organism>
<protein>
    <recommendedName>
        <fullName evidence="3">Retrotransposon gag domain-containing protein</fullName>
    </recommendedName>
</protein>
<name>A0A438JWN2_VITVI</name>
<gene>
    <name evidence="1" type="ORF">CK203_021019</name>
</gene>
<reference evidence="1 2" key="1">
    <citation type="journal article" date="2018" name="PLoS Genet.">
        <title>Population sequencing reveals clonal diversity and ancestral inbreeding in the grapevine cultivar Chardonnay.</title>
        <authorList>
            <person name="Roach M.J."/>
            <person name="Johnson D.L."/>
            <person name="Bohlmann J."/>
            <person name="van Vuuren H.J."/>
            <person name="Jones S.J."/>
            <person name="Pretorius I.S."/>
            <person name="Schmidt S.A."/>
            <person name="Borneman A.R."/>
        </authorList>
    </citation>
    <scope>NUCLEOTIDE SEQUENCE [LARGE SCALE GENOMIC DNA]</scope>
    <source>
        <strain evidence="2">cv. Chardonnay</strain>
        <tissue evidence="1">Leaf</tissue>
    </source>
</reference>
<proteinExistence type="predicted"/>
<evidence type="ECO:0000313" key="2">
    <source>
        <dbReference type="Proteomes" id="UP000288805"/>
    </source>
</evidence>
<dbReference type="Proteomes" id="UP000288805">
    <property type="component" value="Unassembled WGS sequence"/>
</dbReference>
<sequence>MQSLIYQTRRLKEENEELRAQMNETFPLAVTLPGLRRSFHQPAKCSWTKASSLLGNQQRGGVIGGHIYLKRCPIGTLDTWRRGKPCITKTVETHMGPFTIAKISEWPSYPSKQWQTGTLVDQASPDSVSWRLDDMLSTLFDPHIINYEPSRGFMVLKFMTYDGTSNPFVHIMHYRQLMTLDIGNDTLLCKVFLASLHGQALSWFHLIWKNSVNNFWNLSEAFVGHYLCLACHKQNISTL</sequence>
<evidence type="ECO:0008006" key="3">
    <source>
        <dbReference type="Google" id="ProtNLM"/>
    </source>
</evidence>
<evidence type="ECO:0000313" key="1">
    <source>
        <dbReference type="EMBL" id="RVX13371.1"/>
    </source>
</evidence>
<comment type="caution">
    <text evidence="1">The sequence shown here is derived from an EMBL/GenBank/DDBJ whole genome shotgun (WGS) entry which is preliminary data.</text>
</comment>
<accession>A0A438JWN2</accession>
<dbReference type="EMBL" id="QGNW01000024">
    <property type="protein sequence ID" value="RVX13371.1"/>
    <property type="molecule type" value="Genomic_DNA"/>
</dbReference>